<dbReference type="SUPFAM" id="SSF51735">
    <property type="entry name" value="NAD(P)-binding Rossmann-fold domains"/>
    <property type="match status" value="1"/>
</dbReference>
<dbReference type="InterPro" id="IPR029154">
    <property type="entry name" value="HIBADH-like_NADP-bd"/>
</dbReference>
<dbReference type="Gene3D" id="3.40.50.720">
    <property type="entry name" value="NAD(P)-binding Rossmann-like Domain"/>
    <property type="match status" value="1"/>
</dbReference>
<dbReference type="InterPro" id="IPR036291">
    <property type="entry name" value="NAD(P)-bd_dom_sf"/>
</dbReference>
<dbReference type="PANTHER" id="PTHR43580:SF8">
    <property type="entry name" value="6-PHOSPHOGLUCONATE DEHYDROGENASE NADP-BINDING DOMAIN-CONTAINING PROTEIN-RELATED"/>
    <property type="match status" value="1"/>
</dbReference>
<dbReference type="OrthoDB" id="435038at2759"/>
<dbReference type="InterPro" id="IPR013328">
    <property type="entry name" value="6PGD_dom2"/>
</dbReference>
<accession>A0A5C3L1F5</accession>
<sequence length="353" mass="38401">MSNASNLPFPKPPSVDFQNLHVGFVGLGNIGFAMAKNLATNGPKNIPNFPPVTIWNRTASKAETLVAEIGKEKAVIAATIEEIVTKCDVIVVNLANDDVVRVIYSQFCEVLKNHPHNRHKTFVETSTIYPRLAGDLDKMISVFPRTHLITCPVLGAPAAAHKSELILIMSGAYRSKQIVAYLMVPSVGRKVLDLGGDLEKALTYKLVANSMILGMNEVMAEALTFAGKSGIGSQRVLDLVKDFFPVPSMMAYADRMAHEKFDGSTGFSIDGGIKDAQHIRRLTTMYNCPMPTIDVAHQNLLTARAHFLRQKNEGKAKVDTLDWSAIITGTRASAGLGPLDRSEDAALVEIEES</sequence>
<dbReference type="EMBL" id="ML210171">
    <property type="protein sequence ID" value="TFK26779.1"/>
    <property type="molecule type" value="Genomic_DNA"/>
</dbReference>
<dbReference type="PANTHER" id="PTHR43580">
    <property type="entry name" value="OXIDOREDUCTASE GLYR1-RELATED"/>
    <property type="match status" value="1"/>
</dbReference>
<dbReference type="Pfam" id="PF14833">
    <property type="entry name" value="NAD_binding_11"/>
    <property type="match status" value="1"/>
</dbReference>
<evidence type="ECO:0000259" key="3">
    <source>
        <dbReference type="Pfam" id="PF14833"/>
    </source>
</evidence>
<evidence type="ECO:0000313" key="5">
    <source>
        <dbReference type="Proteomes" id="UP000307440"/>
    </source>
</evidence>
<feature type="domain" description="6-phosphogluconate dehydrogenase NADP-binding" evidence="2">
    <location>
        <begin position="22"/>
        <end position="176"/>
    </location>
</feature>
<reference evidence="4 5" key="1">
    <citation type="journal article" date="2019" name="Nat. Ecol. Evol.">
        <title>Megaphylogeny resolves global patterns of mushroom evolution.</title>
        <authorList>
            <person name="Varga T."/>
            <person name="Krizsan K."/>
            <person name="Foldi C."/>
            <person name="Dima B."/>
            <person name="Sanchez-Garcia M."/>
            <person name="Sanchez-Ramirez S."/>
            <person name="Szollosi G.J."/>
            <person name="Szarkandi J.G."/>
            <person name="Papp V."/>
            <person name="Albert L."/>
            <person name="Andreopoulos W."/>
            <person name="Angelini C."/>
            <person name="Antonin V."/>
            <person name="Barry K.W."/>
            <person name="Bougher N.L."/>
            <person name="Buchanan P."/>
            <person name="Buyck B."/>
            <person name="Bense V."/>
            <person name="Catcheside P."/>
            <person name="Chovatia M."/>
            <person name="Cooper J."/>
            <person name="Damon W."/>
            <person name="Desjardin D."/>
            <person name="Finy P."/>
            <person name="Geml J."/>
            <person name="Haridas S."/>
            <person name="Hughes K."/>
            <person name="Justo A."/>
            <person name="Karasinski D."/>
            <person name="Kautmanova I."/>
            <person name="Kiss B."/>
            <person name="Kocsube S."/>
            <person name="Kotiranta H."/>
            <person name="LaButti K.M."/>
            <person name="Lechner B.E."/>
            <person name="Liimatainen K."/>
            <person name="Lipzen A."/>
            <person name="Lukacs Z."/>
            <person name="Mihaltcheva S."/>
            <person name="Morgado L.N."/>
            <person name="Niskanen T."/>
            <person name="Noordeloos M.E."/>
            <person name="Ohm R.A."/>
            <person name="Ortiz-Santana B."/>
            <person name="Ovrebo C."/>
            <person name="Racz N."/>
            <person name="Riley R."/>
            <person name="Savchenko A."/>
            <person name="Shiryaev A."/>
            <person name="Soop K."/>
            <person name="Spirin V."/>
            <person name="Szebenyi C."/>
            <person name="Tomsovsky M."/>
            <person name="Tulloss R.E."/>
            <person name="Uehling J."/>
            <person name="Grigoriev I.V."/>
            <person name="Vagvolgyi C."/>
            <person name="Papp T."/>
            <person name="Martin F.M."/>
            <person name="Miettinen O."/>
            <person name="Hibbett D.S."/>
            <person name="Nagy L.G."/>
        </authorList>
    </citation>
    <scope>NUCLEOTIDE SEQUENCE [LARGE SCALE GENOMIC DNA]</scope>
    <source>
        <strain evidence="4 5">CBS 121175</strain>
    </source>
</reference>
<dbReference type="Pfam" id="PF03446">
    <property type="entry name" value="NAD_binding_2"/>
    <property type="match status" value="1"/>
</dbReference>
<dbReference type="GO" id="GO:0051287">
    <property type="term" value="F:NAD binding"/>
    <property type="evidence" value="ECO:0007669"/>
    <property type="project" value="InterPro"/>
</dbReference>
<dbReference type="InterPro" id="IPR006115">
    <property type="entry name" value="6PGDH_NADP-bd"/>
</dbReference>
<dbReference type="InterPro" id="IPR008927">
    <property type="entry name" value="6-PGluconate_DH-like_C_sf"/>
</dbReference>
<evidence type="ECO:0000313" key="4">
    <source>
        <dbReference type="EMBL" id="TFK26779.1"/>
    </source>
</evidence>
<evidence type="ECO:0000259" key="2">
    <source>
        <dbReference type="Pfam" id="PF03446"/>
    </source>
</evidence>
<dbReference type="STRING" id="230819.A0A5C3L1F5"/>
<feature type="domain" description="3-hydroxyisobutyrate dehydrogenase-like NAD-binding" evidence="3">
    <location>
        <begin position="203"/>
        <end position="311"/>
    </location>
</feature>
<dbReference type="GO" id="GO:0050661">
    <property type="term" value="F:NADP binding"/>
    <property type="evidence" value="ECO:0007669"/>
    <property type="project" value="InterPro"/>
</dbReference>
<dbReference type="SUPFAM" id="SSF48179">
    <property type="entry name" value="6-phosphogluconate dehydrogenase C-terminal domain-like"/>
    <property type="match status" value="1"/>
</dbReference>
<organism evidence="4 5">
    <name type="scientific">Coprinopsis marcescibilis</name>
    <name type="common">Agaric fungus</name>
    <name type="synonym">Psathyrella marcescibilis</name>
    <dbReference type="NCBI Taxonomy" id="230819"/>
    <lineage>
        <taxon>Eukaryota</taxon>
        <taxon>Fungi</taxon>
        <taxon>Dikarya</taxon>
        <taxon>Basidiomycota</taxon>
        <taxon>Agaricomycotina</taxon>
        <taxon>Agaricomycetes</taxon>
        <taxon>Agaricomycetidae</taxon>
        <taxon>Agaricales</taxon>
        <taxon>Agaricineae</taxon>
        <taxon>Psathyrellaceae</taxon>
        <taxon>Coprinopsis</taxon>
    </lineage>
</organism>
<protein>
    <submittedName>
        <fullName evidence="4">NAD(P)-binding protein</fullName>
    </submittedName>
</protein>
<dbReference type="Proteomes" id="UP000307440">
    <property type="component" value="Unassembled WGS sequence"/>
</dbReference>
<proteinExistence type="inferred from homology"/>
<name>A0A5C3L1F5_COPMA</name>
<dbReference type="Gene3D" id="1.10.1040.10">
    <property type="entry name" value="N-(1-d-carboxylethyl)-l-norvaline Dehydrogenase, domain 2"/>
    <property type="match status" value="1"/>
</dbReference>
<evidence type="ECO:0000256" key="1">
    <source>
        <dbReference type="ARBA" id="ARBA00007598"/>
    </source>
</evidence>
<gene>
    <name evidence="4" type="ORF">FA15DRAFT_667069</name>
</gene>
<dbReference type="AlphaFoldDB" id="A0A5C3L1F5"/>
<keyword evidence="5" id="KW-1185">Reference proteome</keyword>
<dbReference type="InterPro" id="IPR051265">
    <property type="entry name" value="HIBADH-related_NP60_sf"/>
</dbReference>
<comment type="similarity">
    <text evidence="1">Belongs to the HIBADH-related family. NP60 subfamily.</text>
</comment>